<dbReference type="EMBL" id="OZ037947">
    <property type="protein sequence ID" value="CAL1706521.1"/>
    <property type="molecule type" value="Genomic_DNA"/>
</dbReference>
<name>A0ABP1DFA1_9APHY</name>
<organism evidence="1 2">
    <name type="scientific">Somion occarium</name>
    <dbReference type="NCBI Taxonomy" id="3059160"/>
    <lineage>
        <taxon>Eukaryota</taxon>
        <taxon>Fungi</taxon>
        <taxon>Dikarya</taxon>
        <taxon>Basidiomycota</taxon>
        <taxon>Agaricomycotina</taxon>
        <taxon>Agaricomycetes</taxon>
        <taxon>Polyporales</taxon>
        <taxon>Cerrenaceae</taxon>
        <taxon>Somion</taxon>
    </lineage>
</organism>
<gene>
    <name evidence="1" type="ORF">GFSPODELE1_LOCUS5913</name>
</gene>
<evidence type="ECO:0000313" key="2">
    <source>
        <dbReference type="Proteomes" id="UP001497453"/>
    </source>
</evidence>
<accession>A0ABP1DFA1</accession>
<protein>
    <submittedName>
        <fullName evidence="1">Uncharacterized protein</fullName>
    </submittedName>
</protein>
<reference evidence="2" key="1">
    <citation type="submission" date="2024-04" db="EMBL/GenBank/DDBJ databases">
        <authorList>
            <person name="Shaw F."/>
            <person name="Minotto A."/>
        </authorList>
    </citation>
    <scope>NUCLEOTIDE SEQUENCE [LARGE SCALE GENOMIC DNA]</scope>
</reference>
<proteinExistence type="predicted"/>
<keyword evidence="2" id="KW-1185">Reference proteome</keyword>
<evidence type="ECO:0000313" key="1">
    <source>
        <dbReference type="EMBL" id="CAL1706521.1"/>
    </source>
</evidence>
<dbReference type="Proteomes" id="UP001497453">
    <property type="component" value="Chromosome 4"/>
</dbReference>
<sequence>MCLPEHDSLCTKTGLSQDIQVKTKAQVLCRPSRPLGMCSDAVDHRATARQMAWLWQNSLITHSLTCISPNFSLEIRSSNLPHTEKPEFLCYFKTRFPSLTSLSIRGSDILLDELNSLIIEDGIRVDCADQRPDASPTSRY</sequence>